<dbReference type="Gene3D" id="1.10.287.70">
    <property type="match status" value="1"/>
</dbReference>
<dbReference type="PANTHER" id="PTHR18966">
    <property type="entry name" value="IONOTROPIC GLUTAMATE RECEPTOR"/>
    <property type="match status" value="1"/>
</dbReference>
<feature type="transmembrane region" description="Helical" evidence="12">
    <location>
        <begin position="167"/>
        <end position="185"/>
    </location>
</feature>
<feature type="transmembrane region" description="Helical" evidence="12">
    <location>
        <begin position="359"/>
        <end position="377"/>
    </location>
</feature>
<keyword evidence="10" id="KW-0407">Ion channel</keyword>
<dbReference type="GO" id="GO:0015276">
    <property type="term" value="F:ligand-gated monoatomic ion channel activity"/>
    <property type="evidence" value="ECO:0007669"/>
    <property type="project" value="InterPro"/>
</dbReference>
<keyword evidence="9" id="KW-1071">Ligand-gated ion channel</keyword>
<dbReference type="Proteomes" id="UP000256970">
    <property type="component" value="Unassembled WGS sequence"/>
</dbReference>
<keyword evidence="3 12" id="KW-0812">Transmembrane</keyword>
<evidence type="ECO:0000313" key="14">
    <source>
        <dbReference type="EMBL" id="SZX71512.1"/>
    </source>
</evidence>
<evidence type="ECO:0000256" key="12">
    <source>
        <dbReference type="SAM" id="Phobius"/>
    </source>
</evidence>
<dbReference type="InterPro" id="IPR001320">
    <property type="entry name" value="Iontro_rcpt_C"/>
</dbReference>
<evidence type="ECO:0000256" key="7">
    <source>
        <dbReference type="ARBA" id="ARBA00023170"/>
    </source>
</evidence>
<evidence type="ECO:0000256" key="11">
    <source>
        <dbReference type="SAM" id="MobiDB-lite"/>
    </source>
</evidence>
<gene>
    <name evidence="14" type="ORF">BQ4739_LOCUS11649</name>
</gene>
<keyword evidence="7" id="KW-0675">Receptor</keyword>
<evidence type="ECO:0000256" key="3">
    <source>
        <dbReference type="ARBA" id="ARBA00022692"/>
    </source>
</evidence>
<accession>A0A383W318</accession>
<evidence type="ECO:0000256" key="6">
    <source>
        <dbReference type="ARBA" id="ARBA00023136"/>
    </source>
</evidence>
<keyword evidence="2" id="KW-0813">Transport</keyword>
<evidence type="ECO:0000256" key="9">
    <source>
        <dbReference type="ARBA" id="ARBA00023286"/>
    </source>
</evidence>
<name>A0A383W318_TETOB</name>
<evidence type="ECO:0000256" key="1">
    <source>
        <dbReference type="ARBA" id="ARBA00004141"/>
    </source>
</evidence>
<feature type="region of interest" description="Disordered" evidence="11">
    <location>
        <begin position="388"/>
        <end position="411"/>
    </location>
</feature>
<feature type="transmembrane region" description="Helical" evidence="12">
    <location>
        <begin position="105"/>
        <end position="130"/>
    </location>
</feature>
<protein>
    <recommendedName>
        <fullName evidence="13">Ionotropic glutamate receptor C-terminal domain-containing protein</fullName>
    </recommendedName>
</protein>
<keyword evidence="5" id="KW-0406">Ion transport</keyword>
<evidence type="ECO:0000256" key="4">
    <source>
        <dbReference type="ARBA" id="ARBA00022989"/>
    </source>
</evidence>
<dbReference type="SUPFAM" id="SSF53850">
    <property type="entry name" value="Periplasmic binding protein-like II"/>
    <property type="match status" value="1"/>
</dbReference>
<keyword evidence="8" id="KW-0325">Glycoprotein</keyword>
<dbReference type="Pfam" id="PF00060">
    <property type="entry name" value="Lig_chan"/>
    <property type="match status" value="1"/>
</dbReference>
<reference evidence="14 15" key="1">
    <citation type="submission" date="2016-10" db="EMBL/GenBank/DDBJ databases">
        <authorList>
            <person name="Cai Z."/>
        </authorList>
    </citation>
    <scope>NUCLEOTIDE SEQUENCE [LARGE SCALE GENOMIC DNA]</scope>
</reference>
<evidence type="ECO:0000256" key="2">
    <source>
        <dbReference type="ARBA" id="ARBA00022448"/>
    </source>
</evidence>
<dbReference type="Gene3D" id="3.40.190.10">
    <property type="entry name" value="Periplasmic binding protein-like II"/>
    <property type="match status" value="3"/>
</dbReference>
<dbReference type="AlphaFoldDB" id="A0A383W318"/>
<organism evidence="14 15">
    <name type="scientific">Tetradesmus obliquus</name>
    <name type="common">Green alga</name>
    <name type="synonym">Acutodesmus obliquus</name>
    <dbReference type="NCBI Taxonomy" id="3088"/>
    <lineage>
        <taxon>Eukaryota</taxon>
        <taxon>Viridiplantae</taxon>
        <taxon>Chlorophyta</taxon>
        <taxon>core chlorophytes</taxon>
        <taxon>Chlorophyceae</taxon>
        <taxon>CS clade</taxon>
        <taxon>Sphaeropleales</taxon>
        <taxon>Scenedesmaceae</taxon>
        <taxon>Tetradesmus</taxon>
    </lineage>
</organism>
<feature type="region of interest" description="Disordered" evidence="11">
    <location>
        <begin position="444"/>
        <end position="481"/>
    </location>
</feature>
<evidence type="ECO:0000259" key="13">
    <source>
        <dbReference type="Pfam" id="PF00060"/>
    </source>
</evidence>
<dbReference type="STRING" id="3088.A0A383W318"/>
<dbReference type="GO" id="GO:0016020">
    <property type="term" value="C:membrane"/>
    <property type="evidence" value="ECO:0007669"/>
    <property type="project" value="UniProtKB-SubCell"/>
</dbReference>
<dbReference type="EMBL" id="FNXT01001057">
    <property type="protein sequence ID" value="SZX71512.1"/>
    <property type="molecule type" value="Genomic_DNA"/>
</dbReference>
<evidence type="ECO:0000256" key="10">
    <source>
        <dbReference type="ARBA" id="ARBA00023303"/>
    </source>
</evidence>
<keyword evidence="4 12" id="KW-1133">Transmembrane helix</keyword>
<evidence type="ECO:0000256" key="8">
    <source>
        <dbReference type="ARBA" id="ARBA00023180"/>
    </source>
</evidence>
<evidence type="ECO:0000313" key="15">
    <source>
        <dbReference type="Proteomes" id="UP000256970"/>
    </source>
</evidence>
<feature type="compositionally biased region" description="Low complexity" evidence="11">
    <location>
        <begin position="395"/>
        <end position="411"/>
    </location>
</feature>
<dbReference type="InterPro" id="IPR015683">
    <property type="entry name" value="Ionotropic_Glu_rcpt"/>
</dbReference>
<keyword evidence="15" id="KW-1185">Reference proteome</keyword>
<proteinExistence type="predicted"/>
<comment type="subcellular location">
    <subcellularLocation>
        <location evidence="1">Membrane</location>
        <topology evidence="1">Multi-pass membrane protein</topology>
    </subcellularLocation>
</comment>
<keyword evidence="6 12" id="KW-0472">Membrane</keyword>
<evidence type="ECO:0000256" key="5">
    <source>
        <dbReference type="ARBA" id="ARBA00023065"/>
    </source>
</evidence>
<sequence>MCDGIDDPADYTGFQVALWREIARDLGWADSDWSFSCVDWTAMIDDLVDPNGVCSFAAAGVEVSLTNILLGLKFSWPIYKSGFHVLIASAVEQGGTWAFAEAFHWSVWVVLGATAIIVSFLVTAAETFTYGNHANRKGLRGWSWYSMGKMVQVPTHVGDPKTWASKVLVLGYAFLALIIVHLFTATTANKLTMQRLANDITSKADLPGKKVISWEPYVPLLRKYSIDASPMPWDNDDDMAKMLAALRSHNYQALVLDSPVVQYFAAQAEQCDLFPVGDPFETFNLAIAFPPNAPSGLASNVSASIVRLQTHSAMLDVLENKHVKAASATNSGGCNTAHGTGELHGPSVDPQIGFRQVAGVWYIQLITLGIALLLTFLEQLRYRMRHQSDSRRAPDATAAATAAAQGQQPAVEGAALGGEGEECVAEVAVAAPGKTPGWSAATKVAPADAPASPASPVPASPMAVAAGQKQQQPRQAAGLRGDAGERVVAFADDPTMPGEVL</sequence>
<feature type="domain" description="Ionotropic glutamate receptor C-terminal" evidence="13">
    <location>
        <begin position="104"/>
        <end position="367"/>
    </location>
</feature>